<name>A0ABU1TLD3_9FLAO</name>
<dbReference type="RefSeq" id="WP_310023706.1">
    <property type="nucleotide sequence ID" value="NZ_JAVDVI010000001.1"/>
</dbReference>
<accession>A0ABU1TLD3</accession>
<dbReference type="EMBL" id="JAVDVI010000001">
    <property type="protein sequence ID" value="MDR6966232.1"/>
    <property type="molecule type" value="Genomic_DNA"/>
</dbReference>
<evidence type="ECO:0008006" key="3">
    <source>
        <dbReference type="Google" id="ProtNLM"/>
    </source>
</evidence>
<gene>
    <name evidence="1" type="ORF">J2X31_000225</name>
</gene>
<keyword evidence="2" id="KW-1185">Reference proteome</keyword>
<proteinExistence type="predicted"/>
<organism evidence="1 2">
    <name type="scientific">Flavobacterium arsenatis</name>
    <dbReference type="NCBI Taxonomy" id="1484332"/>
    <lineage>
        <taxon>Bacteria</taxon>
        <taxon>Pseudomonadati</taxon>
        <taxon>Bacteroidota</taxon>
        <taxon>Flavobacteriia</taxon>
        <taxon>Flavobacteriales</taxon>
        <taxon>Flavobacteriaceae</taxon>
        <taxon>Flavobacterium</taxon>
    </lineage>
</organism>
<protein>
    <recommendedName>
        <fullName evidence="3">TonB-dependent receptor plug domain-containing protein</fullName>
    </recommendedName>
</protein>
<evidence type="ECO:0000313" key="2">
    <source>
        <dbReference type="Proteomes" id="UP001255185"/>
    </source>
</evidence>
<sequence length="659" mass="75843">MNNFSEDESTISKITVINPSQGVKNYKKVNINSLKININPEGGNYVRGIENSMGISFLDCRNNSIDSLEGKLQNLNGEILRTFRLNRFGYAKIVVPPTPEKLKIVFNYNNQIFEKDLPEQKHIGLGLAVNNISNENKIFVSLNTNEETLKNLNNKKLFLVINKDSKSIIQEFSFKDHKSKAFTIETKTLFKGINTLRIIDGDLNQLCERLIYSDSLVTNYATPITIVKNKLDKEKISLVGYNSLSNSYLSLSTLPEKTKGNDLNKTTINVGLNINPYLKYPLENSSYYFTNRNRIKKIELDMVLVNQHEVKYDWKNMNINPPKSNYSFDIGLSIEGTIDDQIKNKADHKVKLLSYIDFINKQTDVTENGKFKIENLIVIDSSYLNLSLLKSPAFKEVKTKLNTTILNRSRPFYKPFKLKLDSFEDFEYETITYEYPSFSNEAIKLEDVLIKNKKPELIYENKIENRLLKGYKMEERHIGMSLLQFIRYNGFTVNEVRGDIFIYSRRPNTINSAQSEPEINIDGIRVLNFNELYGMNLTDIDEIFLSRSASPIGMNNRQGIINIFTKKPEFEDRADNFKFFIGKGFSEPVNFKQEKYTDTSGKGFDNYGVIGWSPYIISNEGGQFLYEISNLQKEKVIVDIEGININGEIIQQELILNLN</sequence>
<comment type="caution">
    <text evidence="1">The sequence shown here is derived from an EMBL/GenBank/DDBJ whole genome shotgun (WGS) entry which is preliminary data.</text>
</comment>
<reference evidence="1 2" key="1">
    <citation type="submission" date="2023-07" db="EMBL/GenBank/DDBJ databases">
        <title>Sorghum-associated microbial communities from plants grown in Nebraska, USA.</title>
        <authorList>
            <person name="Schachtman D."/>
        </authorList>
    </citation>
    <scope>NUCLEOTIDE SEQUENCE [LARGE SCALE GENOMIC DNA]</scope>
    <source>
        <strain evidence="1 2">3773</strain>
    </source>
</reference>
<evidence type="ECO:0000313" key="1">
    <source>
        <dbReference type="EMBL" id="MDR6966232.1"/>
    </source>
</evidence>
<dbReference type="Proteomes" id="UP001255185">
    <property type="component" value="Unassembled WGS sequence"/>
</dbReference>